<organism evidence="1 2">
    <name type="scientific">Spirosoma profusum</name>
    <dbReference type="NCBI Taxonomy" id="2771354"/>
    <lineage>
        <taxon>Bacteria</taxon>
        <taxon>Pseudomonadati</taxon>
        <taxon>Bacteroidota</taxon>
        <taxon>Cytophagia</taxon>
        <taxon>Cytophagales</taxon>
        <taxon>Cytophagaceae</taxon>
        <taxon>Spirosoma</taxon>
    </lineage>
</organism>
<comment type="caution">
    <text evidence="1">The sequence shown here is derived from an EMBL/GenBank/DDBJ whole genome shotgun (WGS) entry which is preliminary data.</text>
</comment>
<sequence length="117" mass="13542">MLIALIIGAVIGYLFARSQNKPAPVVRDYRPEYEQLQRDFEQYQIKAKELVDKAAQQVAIMEGILQERDKQDEIKLKAFHDMSQIVTDAVEVAKNSTHGERYYDLLARYEKLLALLN</sequence>
<keyword evidence="2" id="KW-1185">Reference proteome</keyword>
<evidence type="ECO:0000313" key="1">
    <source>
        <dbReference type="EMBL" id="MBD2705506.1"/>
    </source>
</evidence>
<dbReference type="EMBL" id="JACWZY010000059">
    <property type="protein sequence ID" value="MBD2705506.1"/>
    <property type="molecule type" value="Genomic_DNA"/>
</dbReference>
<evidence type="ECO:0000313" key="2">
    <source>
        <dbReference type="Proteomes" id="UP000598820"/>
    </source>
</evidence>
<dbReference type="RefSeq" id="WP_190892996.1">
    <property type="nucleotide sequence ID" value="NZ_JACWZY010000059.1"/>
</dbReference>
<reference evidence="1" key="1">
    <citation type="submission" date="2020-09" db="EMBL/GenBank/DDBJ databases">
        <authorList>
            <person name="Kim M.K."/>
        </authorList>
    </citation>
    <scope>NUCLEOTIDE SEQUENCE</scope>
    <source>
        <strain evidence="1">BT702</strain>
    </source>
</reference>
<proteinExistence type="predicted"/>
<protein>
    <submittedName>
        <fullName evidence="1">Uncharacterized protein</fullName>
    </submittedName>
</protein>
<name>A0A927AW80_9BACT</name>
<dbReference type="Proteomes" id="UP000598820">
    <property type="component" value="Unassembled WGS sequence"/>
</dbReference>
<gene>
    <name evidence="1" type="ORF">IC229_33150</name>
</gene>
<dbReference type="AlphaFoldDB" id="A0A927AW80"/>
<accession>A0A927AW80</accession>